<evidence type="ECO:0000313" key="1">
    <source>
        <dbReference type="EMBL" id="KAK7537454.1"/>
    </source>
</evidence>
<dbReference type="GeneID" id="92028688"/>
<dbReference type="RefSeq" id="XP_066655605.1">
    <property type="nucleotide sequence ID" value="XM_066795782.1"/>
</dbReference>
<evidence type="ECO:0000313" key="2">
    <source>
        <dbReference type="Proteomes" id="UP001360953"/>
    </source>
</evidence>
<proteinExistence type="predicted"/>
<comment type="caution">
    <text evidence="1">The sequence shown here is derived from an EMBL/GenBank/DDBJ whole genome shotgun (WGS) entry which is preliminary data.</text>
</comment>
<dbReference type="Proteomes" id="UP001360953">
    <property type="component" value="Unassembled WGS sequence"/>
</dbReference>
<sequence>MVWLWPGILNSHHLRPFSSNLHLHDSPTPQSNSWWPSRERLSPLLDRGRAGSCWVCGTAASFLLLTENTVPCSCGSALLSRSDPLTALQSAFDLPFPMLLRALDLLSRGSQVVVAKANCRPSNLDYALFCLEDSRNDSSHVLCLQAVTPSISLLLLSVFLGGFVVAEGAPKLVSRGTAFPIPTISDISRGRKSRNCLGRQSGTGSNELAVARVFGPQKADPAAD</sequence>
<name>A0ABR1LRX4_9PEZI</name>
<evidence type="ECO:0008006" key="3">
    <source>
        <dbReference type="Google" id="ProtNLM"/>
    </source>
</evidence>
<reference evidence="1 2" key="1">
    <citation type="submission" date="2024-04" db="EMBL/GenBank/DDBJ databases">
        <title>Phyllosticta paracitricarpa is synonymous to the EU quarantine fungus P. citricarpa based on phylogenomic analyses.</title>
        <authorList>
            <consortium name="Lawrence Berkeley National Laboratory"/>
            <person name="Van ingen-buijs V.A."/>
            <person name="Van westerhoven A.C."/>
            <person name="Haridas S."/>
            <person name="Skiadas P."/>
            <person name="Martin F."/>
            <person name="Groenewald J.Z."/>
            <person name="Crous P.W."/>
            <person name="Seidl M.F."/>
        </authorList>
    </citation>
    <scope>NUCLEOTIDE SEQUENCE [LARGE SCALE GENOMIC DNA]</scope>
    <source>
        <strain evidence="1 2">CPC 17464</strain>
    </source>
</reference>
<accession>A0ABR1LRX4</accession>
<keyword evidence="2" id="KW-1185">Reference proteome</keyword>
<organism evidence="1 2">
    <name type="scientific">Phyllosticta citribraziliensis</name>
    <dbReference type="NCBI Taxonomy" id="989973"/>
    <lineage>
        <taxon>Eukaryota</taxon>
        <taxon>Fungi</taxon>
        <taxon>Dikarya</taxon>
        <taxon>Ascomycota</taxon>
        <taxon>Pezizomycotina</taxon>
        <taxon>Dothideomycetes</taxon>
        <taxon>Dothideomycetes incertae sedis</taxon>
        <taxon>Botryosphaeriales</taxon>
        <taxon>Phyllostictaceae</taxon>
        <taxon>Phyllosticta</taxon>
    </lineage>
</organism>
<protein>
    <recommendedName>
        <fullName evidence="3">Peptidase C1A papain C-terminal domain-containing protein</fullName>
    </recommendedName>
</protein>
<gene>
    <name evidence="1" type="ORF">J3D65DRAFT_382318</name>
</gene>
<dbReference type="EMBL" id="JBBPEH010000006">
    <property type="protein sequence ID" value="KAK7537454.1"/>
    <property type="molecule type" value="Genomic_DNA"/>
</dbReference>